<protein>
    <submittedName>
        <fullName evidence="1">Uncharacterized protein</fullName>
    </submittedName>
</protein>
<proteinExistence type="predicted"/>
<dbReference type="EMBL" id="RAWI01000116">
    <property type="protein sequence ID" value="RKI07838.1"/>
    <property type="molecule type" value="Genomic_DNA"/>
</dbReference>
<evidence type="ECO:0000313" key="2">
    <source>
        <dbReference type="Proteomes" id="UP000278907"/>
    </source>
</evidence>
<keyword evidence="2" id="KW-1185">Reference proteome</keyword>
<name>A0ABX9QJL9_9BACT</name>
<organism evidence="1 2">
    <name type="scientific">Corallococcus praedator</name>
    <dbReference type="NCBI Taxonomy" id="2316724"/>
    <lineage>
        <taxon>Bacteria</taxon>
        <taxon>Pseudomonadati</taxon>
        <taxon>Myxococcota</taxon>
        <taxon>Myxococcia</taxon>
        <taxon>Myxococcales</taxon>
        <taxon>Cystobacterineae</taxon>
        <taxon>Myxococcaceae</taxon>
        <taxon>Corallococcus</taxon>
    </lineage>
</organism>
<comment type="caution">
    <text evidence="1">The sequence shown here is derived from an EMBL/GenBank/DDBJ whole genome shotgun (WGS) entry which is preliminary data.</text>
</comment>
<dbReference type="Proteomes" id="UP000278907">
    <property type="component" value="Unassembled WGS sequence"/>
</dbReference>
<evidence type="ECO:0000313" key="1">
    <source>
        <dbReference type="EMBL" id="RKI07838.1"/>
    </source>
</evidence>
<gene>
    <name evidence="1" type="ORF">D7Y13_17095</name>
</gene>
<sequence length="374" mass="40293">MDSRRRRKVWLGGALLLFAVAAVMMFRGQGDAAAPPAPEVNFPSRMSGTDFARAEKRRTWVMPTLDAGVPQAPAKPRDPLLAALPRGPGRTAVVIEANALRHSPLGELLMACLMRDGGKNLEQFKALSGVDPFQDLDRMVITDEGLILSGDFSKARYQELLGERVSSDHGPGARVYEPGDMSMPLPDGGTQRGRMDNAVGTWNNQMLVVGRSPDEVKTVLDRMDGRGTEAGPPLLDENSTYGEMYGVLAVAQLAKLLGPDQQELAQRLVDVAQNVELHLDTSGDVAMVANVSGMDADKMTDLGKSLGGMLSMARMKAQSEGNTDLAQLLDFAKVRPDGTSFKLELAVPLEAIQEQLAWCREGSKTAENAQPPTP</sequence>
<accession>A0ABX9QJL9</accession>
<reference evidence="1 2" key="1">
    <citation type="submission" date="2018-09" db="EMBL/GenBank/DDBJ databases">
        <authorList>
            <person name="Livingstone P.G."/>
            <person name="Whitworth D.E."/>
        </authorList>
    </citation>
    <scope>NUCLEOTIDE SEQUENCE [LARGE SCALE GENOMIC DNA]</scope>
    <source>
        <strain evidence="1 2">CA031B</strain>
    </source>
</reference>
<dbReference type="RefSeq" id="WP_120584478.1">
    <property type="nucleotide sequence ID" value="NZ_RAWI01000116.1"/>
</dbReference>